<dbReference type="SUPFAM" id="SSF103473">
    <property type="entry name" value="MFS general substrate transporter"/>
    <property type="match status" value="1"/>
</dbReference>
<dbReference type="InterPro" id="IPR036259">
    <property type="entry name" value="MFS_trans_sf"/>
</dbReference>
<dbReference type="Proteomes" id="UP001217089">
    <property type="component" value="Unassembled WGS sequence"/>
</dbReference>
<dbReference type="PANTHER" id="PTHR11360">
    <property type="entry name" value="MONOCARBOXYLATE TRANSPORTER"/>
    <property type="match status" value="1"/>
</dbReference>
<protein>
    <recommendedName>
        <fullName evidence="4">Monocarboxylate transporter</fullName>
    </recommendedName>
</protein>
<dbReference type="InterPro" id="IPR050327">
    <property type="entry name" value="Proton-linked_MCT"/>
</dbReference>
<gene>
    <name evidence="2" type="ORF">KUTeg_011683</name>
</gene>
<sequence>MNKHADVDKNWAWVVAFAAFGSSLLNGTFCYGAGVLHVALLQHFGEDELVLVCVQTPSLCAIGFSFEKYRGMSAGIAVAGAGFGMFVSGPLVQFFLDVYGLHGSFLLMGAVSMHQVLFGVLMKPSGLEIEHKKSKKKKPNYYEDTSSNSFCCISKDNFNVFKNKTYAFFLIGTFLWNIPYSTILLHLPNISRHHGFSTHSAALLLTFVGLGSAINRILTGITQGPSGLDPLLLDVGFLGISGLVAILFPFYSSSYVGQTIFSFIFGIYSGGLIALTTPLIVDLVGLANLSMGLGFGYFIAGIGYIIGPPIAGGCFLLGSVFTLVSSIWRQESSQDRCTNDVDKNCTFRDYTVYKKGDNLSKEWTLTCLQFNTQLWKKLLLYFDLSKGLILSCLQFITQSLLFLF</sequence>
<reference evidence="2 3" key="1">
    <citation type="submission" date="2022-12" db="EMBL/GenBank/DDBJ databases">
        <title>Chromosome-level genome of Tegillarca granosa.</title>
        <authorList>
            <person name="Kim J."/>
        </authorList>
    </citation>
    <scope>NUCLEOTIDE SEQUENCE [LARGE SCALE GENOMIC DNA]</scope>
    <source>
        <strain evidence="2">Teg-2019</strain>
        <tissue evidence="2">Adductor muscle</tissue>
    </source>
</reference>
<feature type="transmembrane region" description="Helical" evidence="1">
    <location>
        <begin position="12"/>
        <end position="37"/>
    </location>
</feature>
<dbReference type="PANTHER" id="PTHR11360:SF284">
    <property type="entry name" value="EG:103B4.3 PROTEIN-RELATED"/>
    <property type="match status" value="1"/>
</dbReference>
<organism evidence="2 3">
    <name type="scientific">Tegillarca granosa</name>
    <name type="common">Malaysian cockle</name>
    <name type="synonym">Anadara granosa</name>
    <dbReference type="NCBI Taxonomy" id="220873"/>
    <lineage>
        <taxon>Eukaryota</taxon>
        <taxon>Metazoa</taxon>
        <taxon>Spiralia</taxon>
        <taxon>Lophotrochozoa</taxon>
        <taxon>Mollusca</taxon>
        <taxon>Bivalvia</taxon>
        <taxon>Autobranchia</taxon>
        <taxon>Pteriomorphia</taxon>
        <taxon>Arcoida</taxon>
        <taxon>Arcoidea</taxon>
        <taxon>Arcidae</taxon>
        <taxon>Tegillarca</taxon>
    </lineage>
</organism>
<feature type="transmembrane region" description="Helical" evidence="1">
    <location>
        <begin position="199"/>
        <end position="219"/>
    </location>
</feature>
<dbReference type="Pfam" id="PF07690">
    <property type="entry name" value="MFS_1"/>
    <property type="match status" value="1"/>
</dbReference>
<evidence type="ECO:0000256" key="1">
    <source>
        <dbReference type="SAM" id="Phobius"/>
    </source>
</evidence>
<feature type="transmembrane region" description="Helical" evidence="1">
    <location>
        <begin position="231"/>
        <end position="251"/>
    </location>
</feature>
<comment type="caution">
    <text evidence="2">The sequence shown here is derived from an EMBL/GenBank/DDBJ whole genome shotgun (WGS) entry which is preliminary data.</text>
</comment>
<keyword evidence="3" id="KW-1185">Reference proteome</keyword>
<dbReference type="InterPro" id="IPR011701">
    <property type="entry name" value="MFS"/>
</dbReference>
<accession>A0ABQ9EXC4</accession>
<evidence type="ECO:0000313" key="3">
    <source>
        <dbReference type="Proteomes" id="UP001217089"/>
    </source>
</evidence>
<keyword evidence="1" id="KW-0812">Transmembrane</keyword>
<proteinExistence type="predicted"/>
<feature type="transmembrane region" description="Helical" evidence="1">
    <location>
        <begin position="257"/>
        <end position="276"/>
    </location>
</feature>
<name>A0ABQ9EXC4_TEGGR</name>
<feature type="transmembrane region" description="Helical" evidence="1">
    <location>
        <begin position="73"/>
        <end position="96"/>
    </location>
</feature>
<dbReference type="EMBL" id="JARBDR010000640">
    <property type="protein sequence ID" value="KAJ8309818.1"/>
    <property type="molecule type" value="Genomic_DNA"/>
</dbReference>
<dbReference type="Gene3D" id="1.20.1250.20">
    <property type="entry name" value="MFS general substrate transporter like domains"/>
    <property type="match status" value="1"/>
</dbReference>
<evidence type="ECO:0008006" key="4">
    <source>
        <dbReference type="Google" id="ProtNLM"/>
    </source>
</evidence>
<keyword evidence="1" id="KW-0472">Membrane</keyword>
<feature type="transmembrane region" description="Helical" evidence="1">
    <location>
        <begin position="165"/>
        <end position="187"/>
    </location>
</feature>
<evidence type="ECO:0000313" key="2">
    <source>
        <dbReference type="EMBL" id="KAJ8309818.1"/>
    </source>
</evidence>
<keyword evidence="1" id="KW-1133">Transmembrane helix</keyword>
<feature type="transmembrane region" description="Helical" evidence="1">
    <location>
        <begin position="102"/>
        <end position="122"/>
    </location>
</feature>